<keyword evidence="4" id="KW-0547">Nucleotide-binding</keyword>
<dbReference type="PANTHER" id="PTHR30457:SF0">
    <property type="entry name" value="PHOSPHATASE, PUTATIVE (AFU_ORTHOLOGUE AFUA_4G01070)-RELATED"/>
    <property type="match status" value="1"/>
</dbReference>
<feature type="binding site" evidence="4">
    <location>
        <position position="12"/>
    </location>
    <ligand>
        <name>a divalent metal cation</name>
        <dbReference type="ChEBI" id="CHEBI:60240"/>
    </ligand>
</feature>
<accession>A0A1I0QRP9</accession>
<comment type="subcellular location">
    <subcellularLocation>
        <location evidence="4">Cytoplasm</location>
    </subcellularLocation>
</comment>
<comment type="function">
    <text evidence="4">Nucleotidase that shows phosphatase activity on nucleoside 5'-monophosphates.</text>
</comment>
<comment type="catalytic activity">
    <reaction evidence="4">
        <text>a ribonucleoside 5'-phosphate + H2O = a ribonucleoside + phosphate</text>
        <dbReference type="Rhea" id="RHEA:12484"/>
        <dbReference type="ChEBI" id="CHEBI:15377"/>
        <dbReference type="ChEBI" id="CHEBI:18254"/>
        <dbReference type="ChEBI" id="CHEBI:43474"/>
        <dbReference type="ChEBI" id="CHEBI:58043"/>
        <dbReference type="EC" id="3.1.3.5"/>
    </reaction>
</comment>
<evidence type="ECO:0000256" key="1">
    <source>
        <dbReference type="ARBA" id="ARBA00011062"/>
    </source>
</evidence>
<feature type="binding site" evidence="4">
    <location>
        <position position="44"/>
    </location>
    <ligand>
        <name>a divalent metal cation</name>
        <dbReference type="ChEBI" id="CHEBI:60240"/>
    </ligand>
</feature>
<dbReference type="InterPro" id="IPR030048">
    <property type="entry name" value="SurE"/>
</dbReference>
<dbReference type="AlphaFoldDB" id="A0A1I0QRP9"/>
<evidence type="ECO:0000256" key="4">
    <source>
        <dbReference type="HAMAP-Rule" id="MF_00060"/>
    </source>
</evidence>
<gene>
    <name evidence="4" type="primary">surE</name>
    <name evidence="6" type="ORF">SAMN04487945_2884</name>
</gene>
<name>A0A1I0QRP9_9EURY</name>
<organism evidence="6 7">
    <name type="scientific">Halobacterium jilantaiense</name>
    <dbReference type="NCBI Taxonomy" id="355548"/>
    <lineage>
        <taxon>Archaea</taxon>
        <taxon>Methanobacteriati</taxon>
        <taxon>Methanobacteriota</taxon>
        <taxon>Stenosarchaea group</taxon>
        <taxon>Halobacteria</taxon>
        <taxon>Halobacteriales</taxon>
        <taxon>Halobacteriaceae</taxon>
        <taxon>Halobacterium</taxon>
    </lineage>
</organism>
<evidence type="ECO:0000256" key="3">
    <source>
        <dbReference type="ARBA" id="ARBA00022801"/>
    </source>
</evidence>
<feature type="domain" description="Survival protein SurE-like phosphatase/nucleotidase" evidence="5">
    <location>
        <begin position="7"/>
        <end position="195"/>
    </location>
</feature>
<keyword evidence="7" id="KW-1185">Reference proteome</keyword>
<dbReference type="EC" id="3.1.3.5" evidence="4"/>
<dbReference type="GO" id="GO:0046872">
    <property type="term" value="F:metal ion binding"/>
    <property type="evidence" value="ECO:0007669"/>
    <property type="project" value="UniProtKB-UniRule"/>
</dbReference>
<keyword evidence="4" id="KW-0963">Cytoplasm</keyword>
<protein>
    <recommendedName>
        <fullName evidence="4">5'-nucleotidase SurE</fullName>
        <ecNumber evidence="4">3.1.3.5</ecNumber>
    </recommendedName>
    <alternativeName>
        <fullName evidence="4">Nucleoside 5'-monophosphate phosphohydrolase</fullName>
    </alternativeName>
</protein>
<feature type="binding site" evidence="4">
    <location>
        <position position="94"/>
    </location>
    <ligand>
        <name>a divalent metal cation</name>
        <dbReference type="ChEBI" id="CHEBI:60240"/>
    </ligand>
</feature>
<dbReference type="NCBIfam" id="TIGR00087">
    <property type="entry name" value="surE"/>
    <property type="match status" value="1"/>
</dbReference>
<sequence length="259" mass="27303">MSDSLSVLLTNDDGIDAPGIRALRDALADDGHDVTVVAPADEQSGSGQTRTFDVLDYEDRDDGGYAVHGTPADCVGVAVAGLDISPDVVVSGCNDGPNLGAHILARSGTVGAAMEAAFLGLPAVAVSMYDWEFDPAGGWEPEYENFDTAAETAADIVPDFVDGSLLPTADYLSVNAPAARHADDPVMRVTRPTREYELQANFTGDGVDVEDRFWYQFLDRDVPDPSGTDRYHCVDNEVSISPLTVPHSVADGATVGGLL</sequence>
<dbReference type="InterPro" id="IPR002828">
    <property type="entry name" value="SurE-like_Pase/nucleotidase"/>
</dbReference>
<keyword evidence="3 4" id="KW-0378">Hydrolase</keyword>
<keyword evidence="2 4" id="KW-0479">Metal-binding</keyword>
<evidence type="ECO:0000313" key="6">
    <source>
        <dbReference type="EMBL" id="SEW29992.1"/>
    </source>
</evidence>
<dbReference type="EMBL" id="FOJA01000001">
    <property type="protein sequence ID" value="SEW29992.1"/>
    <property type="molecule type" value="Genomic_DNA"/>
</dbReference>
<comment type="cofactor">
    <cofactor evidence="4">
        <name>a divalent metal cation</name>
        <dbReference type="ChEBI" id="CHEBI:60240"/>
    </cofactor>
    <text evidence="4">Binds 1 divalent metal cation per subunit.</text>
</comment>
<dbReference type="RefSeq" id="WP_089670157.1">
    <property type="nucleotide sequence ID" value="NZ_FOJA01000001.1"/>
</dbReference>
<dbReference type="SUPFAM" id="SSF64167">
    <property type="entry name" value="SurE-like"/>
    <property type="match status" value="1"/>
</dbReference>
<dbReference type="Proteomes" id="UP000198518">
    <property type="component" value="Unassembled WGS sequence"/>
</dbReference>
<evidence type="ECO:0000259" key="5">
    <source>
        <dbReference type="Pfam" id="PF01975"/>
    </source>
</evidence>
<dbReference type="Pfam" id="PF01975">
    <property type="entry name" value="SurE"/>
    <property type="match status" value="1"/>
</dbReference>
<comment type="similarity">
    <text evidence="1 4">Belongs to the SurE nucleotidase family.</text>
</comment>
<proteinExistence type="inferred from homology"/>
<evidence type="ECO:0000313" key="7">
    <source>
        <dbReference type="Proteomes" id="UP000198518"/>
    </source>
</evidence>
<dbReference type="GO" id="GO:0005737">
    <property type="term" value="C:cytoplasm"/>
    <property type="evidence" value="ECO:0007669"/>
    <property type="project" value="UniProtKB-SubCell"/>
</dbReference>
<dbReference type="STRING" id="355548.SAMN04487945_2884"/>
<dbReference type="GO" id="GO:0008253">
    <property type="term" value="F:5'-nucleotidase activity"/>
    <property type="evidence" value="ECO:0007669"/>
    <property type="project" value="UniProtKB-UniRule"/>
</dbReference>
<dbReference type="HAMAP" id="MF_00060">
    <property type="entry name" value="SurE"/>
    <property type="match status" value="1"/>
</dbReference>
<reference evidence="6 7" key="1">
    <citation type="submission" date="2016-10" db="EMBL/GenBank/DDBJ databases">
        <authorList>
            <person name="de Groot N.N."/>
        </authorList>
    </citation>
    <scope>NUCLEOTIDE SEQUENCE [LARGE SCALE GENOMIC DNA]</scope>
    <source>
        <strain evidence="6 7">CGMCC 1.5337</strain>
    </source>
</reference>
<dbReference type="GO" id="GO:0000166">
    <property type="term" value="F:nucleotide binding"/>
    <property type="evidence" value="ECO:0007669"/>
    <property type="project" value="UniProtKB-KW"/>
</dbReference>
<dbReference type="InterPro" id="IPR036523">
    <property type="entry name" value="SurE-like_sf"/>
</dbReference>
<feature type="binding site" evidence="4">
    <location>
        <position position="13"/>
    </location>
    <ligand>
        <name>a divalent metal cation</name>
        <dbReference type="ChEBI" id="CHEBI:60240"/>
    </ligand>
</feature>
<dbReference type="PANTHER" id="PTHR30457">
    <property type="entry name" value="5'-NUCLEOTIDASE SURE"/>
    <property type="match status" value="1"/>
</dbReference>
<dbReference type="OrthoDB" id="26873at2157"/>
<evidence type="ECO:0000256" key="2">
    <source>
        <dbReference type="ARBA" id="ARBA00022723"/>
    </source>
</evidence>
<dbReference type="Gene3D" id="3.40.1210.10">
    <property type="entry name" value="Survival protein SurE-like phosphatase/nucleotidase"/>
    <property type="match status" value="1"/>
</dbReference>